<dbReference type="GO" id="GO:0009007">
    <property type="term" value="F:site-specific DNA-methyltransferase (adenine-specific) activity"/>
    <property type="evidence" value="ECO:0007669"/>
    <property type="project" value="UniProtKB-EC"/>
</dbReference>
<evidence type="ECO:0000256" key="1">
    <source>
        <dbReference type="ARBA" id="ARBA00011900"/>
    </source>
</evidence>
<dbReference type="EMBL" id="RJML01000008">
    <property type="protein sequence ID" value="RSI08082.1"/>
    <property type="molecule type" value="Genomic_DNA"/>
</dbReference>
<feature type="domain" description="DNA methylase adenine-specific" evidence="5">
    <location>
        <begin position="6"/>
        <end position="231"/>
    </location>
</feature>
<reference evidence="7 8" key="1">
    <citation type="submission" date="2018-11" db="EMBL/GenBank/DDBJ databases">
        <title>Species Designations Belie Phenotypic and Genotypic Heterogeneity in Oral Streptococci.</title>
        <authorList>
            <person name="Velsko I."/>
        </authorList>
    </citation>
    <scope>NUCLEOTIDE SEQUENCE [LARGE SCALE GENOMIC DNA]</scope>
    <source>
        <strain evidence="7 8">KLC03</strain>
    </source>
</reference>
<evidence type="ECO:0000313" key="8">
    <source>
        <dbReference type="Proteomes" id="UP000269317"/>
    </source>
</evidence>
<dbReference type="Proteomes" id="UP000269317">
    <property type="component" value="Unassembled WGS sequence"/>
</dbReference>
<evidence type="ECO:0000256" key="2">
    <source>
        <dbReference type="ARBA" id="ARBA00022603"/>
    </source>
</evidence>
<dbReference type="GO" id="GO:0003677">
    <property type="term" value="F:DNA binding"/>
    <property type="evidence" value="ECO:0007669"/>
    <property type="project" value="InterPro"/>
</dbReference>
<dbReference type="InterPro" id="IPR003356">
    <property type="entry name" value="DNA_methylase_A-5"/>
</dbReference>
<dbReference type="PANTHER" id="PTHR33841">
    <property type="entry name" value="DNA METHYLTRANSFERASE YEEA-RELATED"/>
    <property type="match status" value="1"/>
</dbReference>
<dbReference type="SUPFAM" id="SSF53335">
    <property type="entry name" value="S-adenosyl-L-methionine-dependent methyltransferases"/>
    <property type="match status" value="1"/>
</dbReference>
<protein>
    <recommendedName>
        <fullName evidence="1">site-specific DNA-methyltransferase (adenine-specific)</fullName>
        <ecNumber evidence="1">2.1.1.72</ecNumber>
    </recommendedName>
</protein>
<dbReference type="GO" id="GO:0008170">
    <property type="term" value="F:N-methyltransferase activity"/>
    <property type="evidence" value="ECO:0007669"/>
    <property type="project" value="InterPro"/>
</dbReference>
<keyword evidence="2 7" id="KW-0489">Methyltransferase</keyword>
<dbReference type="GO" id="GO:0032259">
    <property type="term" value="P:methylation"/>
    <property type="evidence" value="ECO:0007669"/>
    <property type="project" value="UniProtKB-KW"/>
</dbReference>
<keyword evidence="3 7" id="KW-0808">Transferase</keyword>
<dbReference type="Gene3D" id="3.40.50.150">
    <property type="entry name" value="Vaccinia Virus protein VP39"/>
    <property type="match status" value="1"/>
</dbReference>
<comment type="catalytic activity">
    <reaction evidence="4">
        <text>a 2'-deoxyadenosine in DNA + S-adenosyl-L-methionine = an N(6)-methyl-2'-deoxyadenosine in DNA + S-adenosyl-L-homocysteine + H(+)</text>
        <dbReference type="Rhea" id="RHEA:15197"/>
        <dbReference type="Rhea" id="RHEA-COMP:12418"/>
        <dbReference type="Rhea" id="RHEA-COMP:12419"/>
        <dbReference type="ChEBI" id="CHEBI:15378"/>
        <dbReference type="ChEBI" id="CHEBI:57856"/>
        <dbReference type="ChEBI" id="CHEBI:59789"/>
        <dbReference type="ChEBI" id="CHEBI:90615"/>
        <dbReference type="ChEBI" id="CHEBI:90616"/>
        <dbReference type="EC" id="2.1.1.72"/>
    </reaction>
</comment>
<proteinExistence type="predicted"/>
<dbReference type="PANTHER" id="PTHR33841:SF1">
    <property type="entry name" value="DNA METHYLTRANSFERASE A"/>
    <property type="match status" value="1"/>
</dbReference>
<evidence type="ECO:0000256" key="4">
    <source>
        <dbReference type="ARBA" id="ARBA00047942"/>
    </source>
</evidence>
<dbReference type="Pfam" id="PF02384">
    <property type="entry name" value="N6_Mtase"/>
    <property type="match status" value="1"/>
</dbReference>
<evidence type="ECO:0000259" key="6">
    <source>
        <dbReference type="Pfam" id="PF12950"/>
    </source>
</evidence>
<dbReference type="CDD" id="cd02440">
    <property type="entry name" value="AdoMet_MTases"/>
    <property type="match status" value="1"/>
</dbReference>
<sequence length="548" mass="62395">MIPEKYGVVYTPHALSDFVANLLFELTSNDNSIYSIKCAIDPACGEGRLLQDLKVYFKDKTNYIGIDVDKDVVPTFPEDIHFIHNDAILPKGACGTTIDYWQKILEKIQLVIANPPWSSEKIYSKADLEAGGFNLIKGQFDSYVLFLELAYSILQENGYFAFILPDSLFEAQNESLRRFLASKMQIKVIARLGEKLFENVNRATTVIICKKTPPTPDSKTTCFRLSTDERKKILSGNKKLIASYQEGKHTVLQRRFITNEACNFDIDTREEDESLLKKIKEIGIDISNKFRFGRGVEISKTGAITICPLCSNAQGYSKKQLAESMKKCSFCKEEIAINSNTIEKIILKSDNNDTSPIIVGEDVHRYSCQTNSFIVNNIKGINYKDTSLFSSPKLLIRKTGLGIYASIDYTDSKTSQTVYILKFLDKNCHEPLEYYLALLNSRVVYYYYLKTYGENEWKSHPYLTKKIIFSLPIAEYKGDELDKEIVELASKLLVSKKYCHETDLTLERLIFIKYGLNSDEIQTILTEINSLPDLGAVNNMKIKDVNYV</sequence>
<dbReference type="Pfam" id="PF12950">
    <property type="entry name" value="TaqI_C"/>
    <property type="match status" value="1"/>
</dbReference>
<dbReference type="EC" id="2.1.1.72" evidence="1"/>
<dbReference type="RefSeq" id="WP_125341514.1">
    <property type="nucleotide sequence ID" value="NZ_CP076614.1"/>
</dbReference>
<name>A0A3R9N8G7_STRSA</name>
<dbReference type="InterPro" id="IPR029063">
    <property type="entry name" value="SAM-dependent_MTases_sf"/>
</dbReference>
<feature type="domain" description="TaqI-like C-terminal specificity" evidence="6">
    <location>
        <begin position="356"/>
        <end position="473"/>
    </location>
</feature>
<evidence type="ECO:0000259" key="5">
    <source>
        <dbReference type="Pfam" id="PF02384"/>
    </source>
</evidence>
<dbReference type="InterPro" id="IPR025931">
    <property type="entry name" value="TaqI_C"/>
</dbReference>
<evidence type="ECO:0000256" key="3">
    <source>
        <dbReference type="ARBA" id="ARBA00022679"/>
    </source>
</evidence>
<dbReference type="InterPro" id="IPR023135">
    <property type="entry name" value="N6_DNA_MeTrfase_TaqI_C"/>
</dbReference>
<gene>
    <name evidence="7" type="primary">taqIM</name>
    <name evidence="7" type="ORF">D8887_09400</name>
</gene>
<dbReference type="InterPro" id="IPR050953">
    <property type="entry name" value="N4_N6_ade-DNA_methylase"/>
</dbReference>
<comment type="caution">
    <text evidence="7">The sequence shown here is derived from an EMBL/GenBank/DDBJ whole genome shotgun (WGS) entry which is preliminary data.</text>
</comment>
<dbReference type="Gene3D" id="3.90.220.10">
    <property type="entry name" value="Adenine-n6-DNA-methyltransferase Taqi, Chain A, domain 2"/>
    <property type="match status" value="1"/>
</dbReference>
<accession>A0A3R9N8G7</accession>
<organism evidence="7 8">
    <name type="scientific">Streptococcus sanguinis</name>
    <dbReference type="NCBI Taxonomy" id="1305"/>
    <lineage>
        <taxon>Bacteria</taxon>
        <taxon>Bacillati</taxon>
        <taxon>Bacillota</taxon>
        <taxon>Bacilli</taxon>
        <taxon>Lactobacillales</taxon>
        <taxon>Streptococcaceae</taxon>
        <taxon>Streptococcus</taxon>
    </lineage>
</organism>
<dbReference type="AlphaFoldDB" id="A0A3R9N8G7"/>
<dbReference type="PRINTS" id="PR00507">
    <property type="entry name" value="N12N6MTFRASE"/>
</dbReference>
<evidence type="ECO:0000313" key="7">
    <source>
        <dbReference type="EMBL" id="RSI08082.1"/>
    </source>
</evidence>